<proteinExistence type="predicted"/>
<dbReference type="AlphaFoldDB" id="A0A4C1YNE9"/>
<organism evidence="1 2">
    <name type="scientific">Eumeta variegata</name>
    <name type="common">Bagworm moth</name>
    <name type="synonym">Eumeta japonica</name>
    <dbReference type="NCBI Taxonomy" id="151549"/>
    <lineage>
        <taxon>Eukaryota</taxon>
        <taxon>Metazoa</taxon>
        <taxon>Ecdysozoa</taxon>
        <taxon>Arthropoda</taxon>
        <taxon>Hexapoda</taxon>
        <taxon>Insecta</taxon>
        <taxon>Pterygota</taxon>
        <taxon>Neoptera</taxon>
        <taxon>Endopterygota</taxon>
        <taxon>Lepidoptera</taxon>
        <taxon>Glossata</taxon>
        <taxon>Ditrysia</taxon>
        <taxon>Tineoidea</taxon>
        <taxon>Psychidae</taxon>
        <taxon>Oiketicinae</taxon>
        <taxon>Eumeta</taxon>
    </lineage>
</organism>
<name>A0A4C1YNE9_EUMVA</name>
<comment type="caution">
    <text evidence="1">The sequence shown here is derived from an EMBL/GenBank/DDBJ whole genome shotgun (WGS) entry which is preliminary data.</text>
</comment>
<dbReference type="Proteomes" id="UP000299102">
    <property type="component" value="Unassembled WGS sequence"/>
</dbReference>
<gene>
    <name evidence="1" type="ORF">EVAR_61735_1</name>
</gene>
<evidence type="ECO:0000313" key="1">
    <source>
        <dbReference type="EMBL" id="GBP75917.1"/>
    </source>
</evidence>
<sequence>MNNARNQLFYYLPSYRVHRVHALTPGAARGAGQRASALLNSFCSCRNRAARPRDLKMVAIHCVGGKKIFPLICKILTLSQYAITNTTTSVSDTLYGPRRWRRSGNLSVPPEKLISTTNVDISFSGTSTDVP</sequence>
<keyword evidence="2" id="KW-1185">Reference proteome</keyword>
<protein>
    <submittedName>
        <fullName evidence="1">Uncharacterized protein</fullName>
    </submittedName>
</protein>
<accession>A0A4C1YNE9</accession>
<evidence type="ECO:0000313" key="2">
    <source>
        <dbReference type="Proteomes" id="UP000299102"/>
    </source>
</evidence>
<dbReference type="EMBL" id="BGZK01001267">
    <property type="protein sequence ID" value="GBP75917.1"/>
    <property type="molecule type" value="Genomic_DNA"/>
</dbReference>
<reference evidence="1 2" key="1">
    <citation type="journal article" date="2019" name="Commun. Biol.">
        <title>The bagworm genome reveals a unique fibroin gene that provides high tensile strength.</title>
        <authorList>
            <person name="Kono N."/>
            <person name="Nakamura H."/>
            <person name="Ohtoshi R."/>
            <person name="Tomita M."/>
            <person name="Numata K."/>
            <person name="Arakawa K."/>
        </authorList>
    </citation>
    <scope>NUCLEOTIDE SEQUENCE [LARGE SCALE GENOMIC DNA]</scope>
</reference>